<organism evidence="2 3">
    <name type="scientific">Chlorobium limicola (strain DSM 245 / NBRC 103803 / 6330)</name>
    <dbReference type="NCBI Taxonomy" id="290315"/>
    <lineage>
        <taxon>Bacteria</taxon>
        <taxon>Pseudomonadati</taxon>
        <taxon>Chlorobiota</taxon>
        <taxon>Chlorobiia</taxon>
        <taxon>Chlorobiales</taxon>
        <taxon>Chlorobiaceae</taxon>
        <taxon>Chlorobium/Pelodictyon group</taxon>
        <taxon>Chlorobium</taxon>
    </lineage>
</organism>
<dbReference type="RefSeq" id="WP_012466264.1">
    <property type="nucleotide sequence ID" value="NC_010803.1"/>
</dbReference>
<proteinExistence type="predicted"/>
<sequence length="65" mass="7394">MAIDTTEQKTGNQLHLAFEKGKRFFYRLLNRPADNSAVKQPAEKASGTEQYADGETIKWPLPEKK</sequence>
<dbReference type="KEGG" id="cli:Clim_1321"/>
<dbReference type="OrthoDB" id="9864021at2"/>
<dbReference type="Proteomes" id="UP000008841">
    <property type="component" value="Chromosome"/>
</dbReference>
<evidence type="ECO:0000313" key="2">
    <source>
        <dbReference type="EMBL" id="ACD90387.1"/>
    </source>
</evidence>
<evidence type="ECO:0000313" key="3">
    <source>
        <dbReference type="Proteomes" id="UP000008841"/>
    </source>
</evidence>
<gene>
    <name evidence="2" type="ordered locus">Clim_1321</name>
</gene>
<name>B3ECW2_CHLL2</name>
<evidence type="ECO:0000256" key="1">
    <source>
        <dbReference type="SAM" id="MobiDB-lite"/>
    </source>
</evidence>
<dbReference type="HOGENOM" id="CLU_2841800_0_0_10"/>
<accession>B3ECW2</accession>
<feature type="region of interest" description="Disordered" evidence="1">
    <location>
        <begin position="36"/>
        <end position="65"/>
    </location>
</feature>
<protein>
    <submittedName>
        <fullName evidence="2">Uncharacterized protein</fullName>
    </submittedName>
</protein>
<reference evidence="2 3" key="1">
    <citation type="submission" date="2008-05" db="EMBL/GenBank/DDBJ databases">
        <title>Complete sequence of Chlorobium limicola DSM 245.</title>
        <authorList>
            <consortium name="US DOE Joint Genome Institute"/>
            <person name="Lucas S."/>
            <person name="Copeland A."/>
            <person name="Lapidus A."/>
            <person name="Glavina del Rio T."/>
            <person name="Dalin E."/>
            <person name="Tice H."/>
            <person name="Bruce D."/>
            <person name="Goodwin L."/>
            <person name="Pitluck S."/>
            <person name="Schmutz J."/>
            <person name="Larimer F."/>
            <person name="Land M."/>
            <person name="Hauser L."/>
            <person name="Kyrpides N."/>
            <person name="Ovchinnikova G."/>
            <person name="Zhao F."/>
            <person name="Li T."/>
            <person name="Liu Z."/>
            <person name="Overmann J."/>
            <person name="Bryant D.A."/>
            <person name="Richardson P."/>
        </authorList>
    </citation>
    <scope>NUCLEOTIDE SEQUENCE [LARGE SCALE GENOMIC DNA]</scope>
    <source>
        <strain evidence="3">DSM 245 / NBRC 103803 / 6330</strain>
    </source>
</reference>
<dbReference type="STRING" id="290315.Clim_1321"/>
<dbReference type="EMBL" id="CP001097">
    <property type="protein sequence ID" value="ACD90387.1"/>
    <property type="molecule type" value="Genomic_DNA"/>
</dbReference>
<dbReference type="AlphaFoldDB" id="B3ECW2"/>